<evidence type="ECO:0000256" key="1">
    <source>
        <dbReference type="SAM" id="MobiDB-lite"/>
    </source>
</evidence>
<evidence type="ECO:0000256" key="2">
    <source>
        <dbReference type="SAM" id="SignalP"/>
    </source>
</evidence>
<gene>
    <name evidence="3" type="ORF">GCM10010448_04500</name>
</gene>
<evidence type="ECO:0008006" key="5">
    <source>
        <dbReference type="Google" id="ProtNLM"/>
    </source>
</evidence>
<organism evidence="3 4">
    <name type="scientific">Streptomyces glomeratus</name>
    <dbReference type="NCBI Taxonomy" id="284452"/>
    <lineage>
        <taxon>Bacteria</taxon>
        <taxon>Bacillati</taxon>
        <taxon>Actinomycetota</taxon>
        <taxon>Actinomycetes</taxon>
        <taxon>Kitasatosporales</taxon>
        <taxon>Streptomycetaceae</taxon>
        <taxon>Streptomyces</taxon>
    </lineage>
</organism>
<keyword evidence="4" id="KW-1185">Reference proteome</keyword>
<protein>
    <recommendedName>
        <fullName evidence="5">Secreted protein</fullName>
    </recommendedName>
</protein>
<feature type="region of interest" description="Disordered" evidence="1">
    <location>
        <begin position="24"/>
        <end position="96"/>
    </location>
</feature>
<feature type="compositionally biased region" description="Low complexity" evidence="1">
    <location>
        <begin position="57"/>
        <end position="70"/>
    </location>
</feature>
<feature type="compositionally biased region" description="Basic residues" evidence="1">
    <location>
        <begin position="46"/>
        <end position="56"/>
    </location>
</feature>
<evidence type="ECO:0000313" key="4">
    <source>
        <dbReference type="Proteomes" id="UP001501532"/>
    </source>
</evidence>
<proteinExistence type="predicted"/>
<dbReference type="EMBL" id="BAAAUF010000002">
    <property type="protein sequence ID" value="GAA3025750.1"/>
    <property type="molecule type" value="Genomic_DNA"/>
</dbReference>
<accession>A0ABN3YCW1</accession>
<comment type="caution">
    <text evidence="3">The sequence shown here is derived from an EMBL/GenBank/DDBJ whole genome shotgun (WGS) entry which is preliminary data.</text>
</comment>
<feature type="chain" id="PRO_5045940382" description="Secreted protein" evidence="2">
    <location>
        <begin position="27"/>
        <end position="96"/>
    </location>
</feature>
<name>A0ABN3YCW1_9ACTN</name>
<reference evidence="3 4" key="1">
    <citation type="journal article" date="2019" name="Int. J. Syst. Evol. Microbiol.">
        <title>The Global Catalogue of Microorganisms (GCM) 10K type strain sequencing project: providing services to taxonomists for standard genome sequencing and annotation.</title>
        <authorList>
            <consortium name="The Broad Institute Genomics Platform"/>
            <consortium name="The Broad Institute Genome Sequencing Center for Infectious Disease"/>
            <person name="Wu L."/>
            <person name="Ma J."/>
        </authorList>
    </citation>
    <scope>NUCLEOTIDE SEQUENCE [LARGE SCALE GENOMIC DNA]</scope>
    <source>
        <strain evidence="3 4">JCM 9091</strain>
    </source>
</reference>
<evidence type="ECO:0000313" key="3">
    <source>
        <dbReference type="EMBL" id="GAA3025750.1"/>
    </source>
</evidence>
<feature type="signal peptide" evidence="2">
    <location>
        <begin position="1"/>
        <end position="26"/>
    </location>
</feature>
<sequence>MRTSGAITRCICSVVAIRYCVSTASASRSPPPASTSVIVGPPLSYGRRRPARRRVYRLQQQATPTGPPTTKARPRSRGDNTAPDRAGIPADISSDN</sequence>
<dbReference type="Proteomes" id="UP001501532">
    <property type="component" value="Unassembled WGS sequence"/>
</dbReference>
<keyword evidence="2" id="KW-0732">Signal</keyword>